<organism evidence="2 3">
    <name type="scientific">Cocos nucifera</name>
    <name type="common">Coconut palm</name>
    <dbReference type="NCBI Taxonomy" id="13894"/>
    <lineage>
        <taxon>Eukaryota</taxon>
        <taxon>Viridiplantae</taxon>
        <taxon>Streptophyta</taxon>
        <taxon>Embryophyta</taxon>
        <taxon>Tracheophyta</taxon>
        <taxon>Spermatophyta</taxon>
        <taxon>Magnoliopsida</taxon>
        <taxon>Liliopsida</taxon>
        <taxon>Arecaceae</taxon>
        <taxon>Arecoideae</taxon>
        <taxon>Cocoseae</taxon>
        <taxon>Attaleinae</taxon>
        <taxon>Cocos</taxon>
    </lineage>
</organism>
<feature type="compositionally biased region" description="Polar residues" evidence="1">
    <location>
        <begin position="18"/>
        <end position="32"/>
    </location>
</feature>
<proteinExistence type="predicted"/>
<name>A0A8K0MUJ3_COCNU</name>
<dbReference type="AlphaFoldDB" id="A0A8K0MUJ3"/>
<dbReference type="Proteomes" id="UP000797356">
    <property type="component" value="Chromosome 1"/>
</dbReference>
<reference evidence="2" key="2">
    <citation type="submission" date="2019-07" db="EMBL/GenBank/DDBJ databases">
        <authorList>
            <person name="Yang Y."/>
            <person name="Bocs S."/>
            <person name="Baudouin L."/>
        </authorList>
    </citation>
    <scope>NUCLEOTIDE SEQUENCE</scope>
    <source>
        <tissue evidence="2">Spear leaf of Hainan Tall coconut</tissue>
    </source>
</reference>
<evidence type="ECO:0000313" key="3">
    <source>
        <dbReference type="Proteomes" id="UP000797356"/>
    </source>
</evidence>
<evidence type="ECO:0000313" key="2">
    <source>
        <dbReference type="EMBL" id="KAG1326694.1"/>
    </source>
</evidence>
<keyword evidence="3" id="KW-1185">Reference proteome</keyword>
<sequence>MNASQSVGMPRQEASVPSGLNHSTRQDFSNQREPVRPNAKVSPTLENLTASNDSNQCEHRNREVMVIQGITSPETKDSMPSVGNVTDCSKSEKAAGFRDTNMKSQARKNGGHHSIFNEDQFDVLSLAICGKGKRKKRKIWEQGNSSNVGSGHVKDITVEKLARTQKMHASKLISGLKTDKGKGTEDGTITDESQGMDQKDKSLSSEPPLLSRPHISSSTVRQTPSISLSENISLTSLISRYFSDYDEVNSCSSLTKNIQNTKKLTQQFNDVLKVEKIQQNEITGHANYAAEFSVNQKSSKRIALDSDTICSFKVSSDGVKWLEDYPMNISNRELYKNEIVAFDRERQTKSISGKMKDNHEKTFRNEFSRGKLPVDKQKVCVTPHCSSMNSTPLSFNKHMGASRSKFGRNEVGKRLVQAANNIWFSVSGKKSLQSMLVSRSGNLSVPESVVPVKKLPFEIDDSDD</sequence>
<gene>
    <name evidence="2" type="ORF">COCNU_01G006280</name>
</gene>
<dbReference type="EMBL" id="CM017872">
    <property type="protein sequence ID" value="KAG1326694.1"/>
    <property type="molecule type" value="Genomic_DNA"/>
</dbReference>
<feature type="region of interest" description="Disordered" evidence="1">
    <location>
        <begin position="73"/>
        <end position="97"/>
    </location>
</feature>
<reference evidence="2" key="1">
    <citation type="journal article" date="2017" name="Gigascience">
        <title>The genome draft of coconut (Cocos nucifera).</title>
        <authorList>
            <person name="Xiao Y."/>
            <person name="Xu P."/>
            <person name="Fan H."/>
            <person name="Baudouin L."/>
            <person name="Xia W."/>
            <person name="Bocs S."/>
            <person name="Xu J."/>
            <person name="Li Q."/>
            <person name="Guo A."/>
            <person name="Zhou L."/>
            <person name="Li J."/>
            <person name="Wu Y."/>
            <person name="Ma Z."/>
            <person name="Armero A."/>
            <person name="Issali A.E."/>
            <person name="Liu N."/>
            <person name="Peng M."/>
            <person name="Yang Y."/>
        </authorList>
    </citation>
    <scope>NUCLEOTIDE SEQUENCE</scope>
    <source>
        <tissue evidence="2">Spear leaf of Hainan Tall coconut</tissue>
    </source>
</reference>
<dbReference type="OrthoDB" id="1093005at2759"/>
<feature type="region of interest" description="Disordered" evidence="1">
    <location>
        <begin position="172"/>
        <end position="222"/>
    </location>
</feature>
<feature type="region of interest" description="Disordered" evidence="1">
    <location>
        <begin position="1"/>
        <end position="60"/>
    </location>
</feature>
<evidence type="ECO:0000256" key="1">
    <source>
        <dbReference type="SAM" id="MobiDB-lite"/>
    </source>
</evidence>
<comment type="caution">
    <text evidence="2">The sequence shown here is derived from an EMBL/GenBank/DDBJ whole genome shotgun (WGS) entry which is preliminary data.</text>
</comment>
<feature type="compositionally biased region" description="Polar residues" evidence="1">
    <location>
        <begin position="44"/>
        <end position="55"/>
    </location>
</feature>
<accession>A0A8K0MUJ3</accession>
<protein>
    <submittedName>
        <fullName evidence="2">Putative Structural maintenance of chromosomes protein 6</fullName>
    </submittedName>
</protein>
<feature type="compositionally biased region" description="Low complexity" evidence="1">
    <location>
        <begin position="204"/>
        <end position="213"/>
    </location>
</feature>